<reference evidence="1 3" key="1">
    <citation type="journal article" date="2008" name="Science">
        <title>The Physcomitrella genome reveals evolutionary insights into the conquest of land by plants.</title>
        <authorList>
            <person name="Rensing S."/>
            <person name="Lang D."/>
            <person name="Zimmer A."/>
            <person name="Terry A."/>
            <person name="Salamov A."/>
            <person name="Shapiro H."/>
            <person name="Nishiyama T."/>
            <person name="Perroud P.-F."/>
            <person name="Lindquist E."/>
            <person name="Kamisugi Y."/>
            <person name="Tanahashi T."/>
            <person name="Sakakibara K."/>
            <person name="Fujita T."/>
            <person name="Oishi K."/>
            <person name="Shin-I T."/>
            <person name="Kuroki Y."/>
            <person name="Toyoda A."/>
            <person name="Suzuki Y."/>
            <person name="Hashimoto A."/>
            <person name="Yamaguchi K."/>
            <person name="Sugano A."/>
            <person name="Kohara Y."/>
            <person name="Fujiyama A."/>
            <person name="Anterola A."/>
            <person name="Aoki S."/>
            <person name="Ashton N."/>
            <person name="Barbazuk W.B."/>
            <person name="Barker E."/>
            <person name="Bennetzen J."/>
            <person name="Bezanilla M."/>
            <person name="Blankenship R."/>
            <person name="Cho S.H."/>
            <person name="Dutcher S."/>
            <person name="Estelle M."/>
            <person name="Fawcett J.A."/>
            <person name="Gundlach H."/>
            <person name="Hanada K."/>
            <person name="Heyl A."/>
            <person name="Hicks K.A."/>
            <person name="Hugh J."/>
            <person name="Lohr M."/>
            <person name="Mayer K."/>
            <person name="Melkozernov A."/>
            <person name="Murata T."/>
            <person name="Nelson D."/>
            <person name="Pils B."/>
            <person name="Prigge M."/>
            <person name="Reiss B."/>
            <person name="Renner T."/>
            <person name="Rombauts S."/>
            <person name="Rushton P."/>
            <person name="Sanderfoot A."/>
            <person name="Schween G."/>
            <person name="Shiu S.-H."/>
            <person name="Stueber K."/>
            <person name="Theodoulou F.L."/>
            <person name="Tu H."/>
            <person name="Van de Peer Y."/>
            <person name="Verrier P.J."/>
            <person name="Waters E."/>
            <person name="Wood A."/>
            <person name="Yang L."/>
            <person name="Cove D."/>
            <person name="Cuming A."/>
            <person name="Hasebe M."/>
            <person name="Lucas S."/>
            <person name="Mishler D.B."/>
            <person name="Reski R."/>
            <person name="Grigoriev I."/>
            <person name="Quatrano R.S."/>
            <person name="Boore J.L."/>
        </authorList>
    </citation>
    <scope>NUCLEOTIDE SEQUENCE [LARGE SCALE GENOMIC DNA]</scope>
    <source>
        <strain evidence="2 3">cv. Gransden 2004</strain>
    </source>
</reference>
<dbReference type="EMBL" id="ABEU02000014">
    <property type="protein sequence ID" value="PNR40454.1"/>
    <property type="molecule type" value="Genomic_DNA"/>
</dbReference>
<reference evidence="1 3" key="2">
    <citation type="journal article" date="2018" name="Plant J.">
        <title>The Physcomitrella patens chromosome-scale assembly reveals moss genome structure and evolution.</title>
        <authorList>
            <person name="Lang D."/>
            <person name="Ullrich K.K."/>
            <person name="Murat F."/>
            <person name="Fuchs J."/>
            <person name="Jenkins J."/>
            <person name="Haas F.B."/>
            <person name="Piednoel M."/>
            <person name="Gundlach H."/>
            <person name="Van Bel M."/>
            <person name="Meyberg R."/>
            <person name="Vives C."/>
            <person name="Morata J."/>
            <person name="Symeonidi A."/>
            <person name="Hiss M."/>
            <person name="Muchero W."/>
            <person name="Kamisugi Y."/>
            <person name="Saleh O."/>
            <person name="Blanc G."/>
            <person name="Decker E.L."/>
            <person name="van Gessel N."/>
            <person name="Grimwood J."/>
            <person name="Hayes R.D."/>
            <person name="Graham S.W."/>
            <person name="Gunter L.E."/>
            <person name="McDaniel S.F."/>
            <person name="Hoernstein S.N.W."/>
            <person name="Larsson A."/>
            <person name="Li F.W."/>
            <person name="Perroud P.F."/>
            <person name="Phillips J."/>
            <person name="Ranjan P."/>
            <person name="Rokshar D.S."/>
            <person name="Rothfels C.J."/>
            <person name="Schneider L."/>
            <person name="Shu S."/>
            <person name="Stevenson D.W."/>
            <person name="Thummler F."/>
            <person name="Tillich M."/>
            <person name="Villarreal Aguilar J.C."/>
            <person name="Widiez T."/>
            <person name="Wong G.K."/>
            <person name="Wymore A."/>
            <person name="Zhang Y."/>
            <person name="Zimmer A.D."/>
            <person name="Quatrano R.S."/>
            <person name="Mayer K.F.X."/>
            <person name="Goodstein D."/>
            <person name="Casacuberta J.M."/>
            <person name="Vandepoele K."/>
            <person name="Reski R."/>
            <person name="Cuming A.C."/>
            <person name="Tuskan G.A."/>
            <person name="Maumus F."/>
            <person name="Salse J."/>
            <person name="Schmutz J."/>
            <person name="Rensing S.A."/>
        </authorList>
    </citation>
    <scope>NUCLEOTIDE SEQUENCE [LARGE SCALE GENOMIC DNA]</scope>
    <source>
        <strain evidence="2 3">cv. Gransden 2004</strain>
    </source>
</reference>
<gene>
    <name evidence="1" type="ORF">PHYPA_017856</name>
</gene>
<evidence type="ECO:0000313" key="2">
    <source>
        <dbReference type="EnsemblPlants" id="Pp3c14_1300V3.1"/>
    </source>
</evidence>
<dbReference type="HOGENOM" id="CLU_1542661_0_0_1"/>
<reference evidence="2" key="3">
    <citation type="submission" date="2020-12" db="UniProtKB">
        <authorList>
            <consortium name="EnsemblPlants"/>
        </authorList>
    </citation>
    <scope>IDENTIFICATION</scope>
</reference>
<dbReference type="PaxDb" id="3218-PP1S396_3V6.1"/>
<dbReference type="Gramene" id="Pp3c14_1300V3.1">
    <property type="protein sequence ID" value="Pp3c14_1300V3.1"/>
    <property type="gene ID" value="Pp3c14_1300"/>
</dbReference>
<dbReference type="AlphaFoldDB" id="A9U028"/>
<protein>
    <submittedName>
        <fullName evidence="1 2">Uncharacterized protein</fullName>
    </submittedName>
</protein>
<evidence type="ECO:0000313" key="1">
    <source>
        <dbReference type="EMBL" id="PNR40454.1"/>
    </source>
</evidence>
<accession>A9U028</accession>
<dbReference type="InParanoid" id="A9U028"/>
<organism evidence="1">
    <name type="scientific">Physcomitrium patens</name>
    <name type="common">Spreading-leaved earth moss</name>
    <name type="synonym">Physcomitrella patens</name>
    <dbReference type="NCBI Taxonomy" id="3218"/>
    <lineage>
        <taxon>Eukaryota</taxon>
        <taxon>Viridiplantae</taxon>
        <taxon>Streptophyta</taxon>
        <taxon>Embryophyta</taxon>
        <taxon>Bryophyta</taxon>
        <taxon>Bryophytina</taxon>
        <taxon>Bryopsida</taxon>
        <taxon>Funariidae</taxon>
        <taxon>Funariales</taxon>
        <taxon>Funariaceae</taxon>
        <taxon>Physcomitrium</taxon>
    </lineage>
</organism>
<sequence length="174" mass="19950">MTDLLMCKTSRGFDFLNRFHPFFQKSEARKTQRYAMWSFAEVRELPISLVTARAYSDRLHTLLENFGVNGFTLLPVLIPHHFANQKKMSSQSVGYESRTRDHLQICKSFTDRHLRAMSHRCALFPKSFFATKSPPPFYSAVGPAVTQAGAHAFPHPQRSSADVLYFGPIREPIR</sequence>
<dbReference type="Proteomes" id="UP000006727">
    <property type="component" value="Chromosome 14"/>
</dbReference>
<dbReference type="EnsemblPlants" id="Pp3c14_1300V3.1">
    <property type="protein sequence ID" value="Pp3c14_1300V3.1"/>
    <property type="gene ID" value="Pp3c14_1300"/>
</dbReference>
<keyword evidence="3" id="KW-1185">Reference proteome</keyword>
<evidence type="ECO:0000313" key="3">
    <source>
        <dbReference type="Proteomes" id="UP000006727"/>
    </source>
</evidence>
<proteinExistence type="predicted"/>
<name>A9U028_PHYPA</name>